<dbReference type="PROSITE" id="PS50112">
    <property type="entry name" value="PAS"/>
    <property type="match status" value="1"/>
</dbReference>
<gene>
    <name evidence="17" type="ORF">BTA35_0214800</name>
</gene>
<dbReference type="Proteomes" id="UP000190064">
    <property type="component" value="Unassembled WGS sequence"/>
</dbReference>
<feature type="transmembrane region" description="Helical" evidence="14">
    <location>
        <begin position="275"/>
        <end position="298"/>
    </location>
</feature>
<name>A0A1T1H8T0_OCELI</name>
<evidence type="ECO:0000259" key="15">
    <source>
        <dbReference type="PROSITE" id="PS50109"/>
    </source>
</evidence>
<evidence type="ECO:0000256" key="1">
    <source>
        <dbReference type="ARBA" id="ARBA00000085"/>
    </source>
</evidence>
<evidence type="ECO:0000256" key="12">
    <source>
        <dbReference type="ARBA" id="ARBA00023012"/>
    </source>
</evidence>
<keyword evidence="9" id="KW-0418">Kinase</keyword>
<feature type="transmembrane region" description="Helical" evidence="14">
    <location>
        <begin position="116"/>
        <end position="135"/>
    </location>
</feature>
<feature type="transmembrane region" description="Helical" evidence="14">
    <location>
        <begin position="73"/>
        <end position="95"/>
    </location>
</feature>
<dbReference type="AlphaFoldDB" id="A0A1T1H8T0"/>
<dbReference type="Pfam" id="PF02518">
    <property type="entry name" value="HATPase_c"/>
    <property type="match status" value="1"/>
</dbReference>
<dbReference type="STRING" id="966.BTA35_0214800"/>
<feature type="transmembrane region" description="Helical" evidence="14">
    <location>
        <begin position="41"/>
        <end position="61"/>
    </location>
</feature>
<dbReference type="SMART" id="SM00388">
    <property type="entry name" value="HisKA"/>
    <property type="match status" value="1"/>
</dbReference>
<dbReference type="PANTHER" id="PTHR43065">
    <property type="entry name" value="SENSOR HISTIDINE KINASE"/>
    <property type="match status" value="1"/>
</dbReference>
<dbReference type="InterPro" id="IPR036890">
    <property type="entry name" value="HATPase_C_sf"/>
</dbReference>
<evidence type="ECO:0000256" key="13">
    <source>
        <dbReference type="ARBA" id="ARBA00023136"/>
    </source>
</evidence>
<keyword evidence="12" id="KW-0902">Two-component regulatory system</keyword>
<feature type="transmembrane region" description="Helical" evidence="14">
    <location>
        <begin position="401"/>
        <end position="422"/>
    </location>
</feature>
<evidence type="ECO:0000256" key="6">
    <source>
        <dbReference type="ARBA" id="ARBA00022679"/>
    </source>
</evidence>
<keyword evidence="7 14" id="KW-0812">Transmembrane</keyword>
<dbReference type="Gene3D" id="1.10.287.130">
    <property type="match status" value="1"/>
</dbReference>
<feature type="transmembrane region" description="Helical" evidence="14">
    <location>
        <begin position="429"/>
        <end position="451"/>
    </location>
</feature>
<dbReference type="InterPro" id="IPR001734">
    <property type="entry name" value="Na/solute_symporter"/>
</dbReference>
<feature type="transmembrane region" description="Helical" evidence="14">
    <location>
        <begin position="6"/>
        <end position="29"/>
    </location>
</feature>
<evidence type="ECO:0000256" key="10">
    <source>
        <dbReference type="ARBA" id="ARBA00022840"/>
    </source>
</evidence>
<dbReference type="SMART" id="SM00387">
    <property type="entry name" value="HATPase_c"/>
    <property type="match status" value="1"/>
</dbReference>
<dbReference type="Gene3D" id="3.30.450.20">
    <property type="entry name" value="PAS domain"/>
    <property type="match status" value="1"/>
</dbReference>
<evidence type="ECO:0000256" key="5">
    <source>
        <dbReference type="ARBA" id="ARBA00022553"/>
    </source>
</evidence>
<feature type="transmembrane region" description="Helical" evidence="14">
    <location>
        <begin position="244"/>
        <end position="263"/>
    </location>
</feature>
<reference evidence="17" key="1">
    <citation type="submission" date="2017-02" db="EMBL/GenBank/DDBJ databases">
        <title>Draft Genome Sequence of the Salt Water Bacterium Oceanospirillum linum ATCC 11336.</title>
        <authorList>
            <person name="Trachtenberg A.M."/>
            <person name="Carney J.G."/>
            <person name="Linnane J.D."/>
            <person name="Rheaume B.A."/>
            <person name="Pitts N.L."/>
            <person name="Mykles D.L."/>
            <person name="Maclea K.S."/>
        </authorList>
    </citation>
    <scope>NUCLEOTIDE SEQUENCE [LARGE SCALE GENOMIC DNA]</scope>
    <source>
        <strain evidence="17">ATCC 11336</strain>
    </source>
</reference>
<dbReference type="InterPro" id="IPR036097">
    <property type="entry name" value="HisK_dim/P_sf"/>
</dbReference>
<dbReference type="InterPro" id="IPR035965">
    <property type="entry name" value="PAS-like_dom_sf"/>
</dbReference>
<evidence type="ECO:0000256" key="3">
    <source>
        <dbReference type="ARBA" id="ARBA00006434"/>
    </source>
</evidence>
<dbReference type="Pfam" id="PF00512">
    <property type="entry name" value="HisKA"/>
    <property type="match status" value="1"/>
</dbReference>
<dbReference type="GO" id="GO:0022857">
    <property type="term" value="F:transmembrane transporter activity"/>
    <property type="evidence" value="ECO:0007669"/>
    <property type="project" value="InterPro"/>
</dbReference>
<dbReference type="Gene3D" id="1.20.1730.10">
    <property type="entry name" value="Sodium/glucose cotransporter"/>
    <property type="match status" value="1"/>
</dbReference>
<dbReference type="InterPro" id="IPR038377">
    <property type="entry name" value="Na/Glc_symporter_sf"/>
</dbReference>
<evidence type="ECO:0000256" key="7">
    <source>
        <dbReference type="ARBA" id="ARBA00022692"/>
    </source>
</evidence>
<feature type="transmembrane region" description="Helical" evidence="14">
    <location>
        <begin position="155"/>
        <end position="173"/>
    </location>
</feature>
<dbReference type="InterPro" id="IPR003594">
    <property type="entry name" value="HATPase_dom"/>
</dbReference>
<evidence type="ECO:0000256" key="8">
    <source>
        <dbReference type="ARBA" id="ARBA00022741"/>
    </source>
</evidence>
<dbReference type="EMBL" id="MTSD02000008">
    <property type="protein sequence ID" value="OOV86242.1"/>
    <property type="molecule type" value="Genomic_DNA"/>
</dbReference>
<comment type="caution">
    <text evidence="17">The sequence shown here is derived from an EMBL/GenBank/DDBJ whole genome shotgun (WGS) entry which is preliminary data.</text>
</comment>
<proteinExistence type="inferred from homology"/>
<dbReference type="SUPFAM" id="SSF47384">
    <property type="entry name" value="Homodimeric domain of signal transducing histidine kinase"/>
    <property type="match status" value="1"/>
</dbReference>
<keyword evidence="10" id="KW-0067">ATP-binding</keyword>
<sequence length="989" mass="108903">MSFSFSLGQVSAIGVGYLLLLFAAAYATERRWLPRKITRHPLVYVLSLGVYASAWAVYGSVGLANQYGYGFLSYYLGVAGAFVLAPVLLVPILRITRTYQLSSLADLFAFRFRSRWIGSLVTVLMLMGALPLLALQIQAVADSIYILTNEASPHTLALGFCMVMTSFAILFGARHTSLREKHESLVVAIAFESIIKLVLMLAIGAYILFEVFGGFQGLDIWLTAHSDQLQALQKPLEAGQWRTMLLLFFAAAVAMPHMFHIIFTENQSTDVLFRSSWAVPLYLLLLSLPVPLILWAGMAEGTPLKAEYTVLGVGAGGAENWIGILAFIAGLSAASGTIILVTLALAAMTLNHLVLPVYQPGAKFDIYNWLLWFRRLLIGLIILAAYLFYRTLGVKHDLASLGLTSFIGILQFLPGILAVLYWPTANRIGLVAGLCAGIGIWIFGQVVPLLYNLEQVTLPATNLVFHSGGDGWYDVALASIIINIVVFIFTSLFLQPSDEEKAGASSCSVDALSRPHRLQLAARTCEDFISFLAIPLGKMTAEREVRNALRDLELTPTDGRPYALRRLRDRIQANLSGLMGPAIAQEIVDQHLPYQANANSHNSEDIHFVETRLENYRYQLTGLAKELDSLRRYHRQTLQYLPIGVCSLGNDFEILMWNNAMAELTGIPMKDVVGSRFDSLPEPWKGLLGEFVSSQTPHLFQKLQQNNSKPRWFSLHKAHIEEPLSHMGGSVILLEDHTETQELEEELVHSERLASIGRLAAGVAHEIGNPITGISSLVQNLKYETDNPEVIAETAEQILQLTKRVTRIVHSLVSFAHAGQHANQAAQEPLVIGHAVDEAINLISLSSKGKDIEFSNLCPNDLYVIGDVQKLIQVFVNLLGNARDASDAGDSVTITATIQDNTVRVSVTDRGCGIPEEQLEHIFEPFFTTKDPGEGTGLGLALVYSIIEEHYGHIQISSPADRMQGRGTEVTITLPLYHAEAKSESAWKY</sequence>
<dbReference type="CDD" id="cd00082">
    <property type="entry name" value="HisKA"/>
    <property type="match status" value="1"/>
</dbReference>
<dbReference type="InterPro" id="IPR005467">
    <property type="entry name" value="His_kinase_dom"/>
</dbReference>
<organism evidence="17 18">
    <name type="scientific">Oceanospirillum linum</name>
    <dbReference type="NCBI Taxonomy" id="966"/>
    <lineage>
        <taxon>Bacteria</taxon>
        <taxon>Pseudomonadati</taxon>
        <taxon>Pseudomonadota</taxon>
        <taxon>Gammaproteobacteria</taxon>
        <taxon>Oceanospirillales</taxon>
        <taxon>Oceanospirillaceae</taxon>
        <taxon>Oceanospirillum</taxon>
    </lineage>
</organism>
<dbReference type="InterPro" id="IPR003661">
    <property type="entry name" value="HisK_dim/P_dom"/>
</dbReference>
<feature type="domain" description="PAS" evidence="16">
    <location>
        <begin position="630"/>
        <end position="674"/>
    </location>
</feature>
<dbReference type="PANTHER" id="PTHR43065:SF10">
    <property type="entry name" value="PEROXIDE STRESS-ACTIVATED HISTIDINE KINASE MAK3"/>
    <property type="match status" value="1"/>
</dbReference>
<dbReference type="GO" id="GO:0016020">
    <property type="term" value="C:membrane"/>
    <property type="evidence" value="ECO:0007669"/>
    <property type="project" value="UniProtKB-SubCell"/>
</dbReference>
<evidence type="ECO:0000256" key="2">
    <source>
        <dbReference type="ARBA" id="ARBA00004141"/>
    </source>
</evidence>
<keyword evidence="8" id="KW-0547">Nucleotide-binding</keyword>
<dbReference type="RefSeq" id="WP_078320590.1">
    <property type="nucleotide sequence ID" value="NZ_FXTS01000009.1"/>
</dbReference>
<evidence type="ECO:0000256" key="11">
    <source>
        <dbReference type="ARBA" id="ARBA00022989"/>
    </source>
</evidence>
<dbReference type="SUPFAM" id="SSF55785">
    <property type="entry name" value="PYP-like sensor domain (PAS domain)"/>
    <property type="match status" value="1"/>
</dbReference>
<dbReference type="PROSITE" id="PS50109">
    <property type="entry name" value="HIS_KIN"/>
    <property type="match status" value="1"/>
</dbReference>
<dbReference type="SUPFAM" id="SSF55874">
    <property type="entry name" value="ATPase domain of HSP90 chaperone/DNA topoisomerase II/histidine kinase"/>
    <property type="match status" value="1"/>
</dbReference>
<dbReference type="InterPro" id="IPR000014">
    <property type="entry name" value="PAS"/>
</dbReference>
<keyword evidence="13 14" id="KW-0472">Membrane</keyword>
<dbReference type="PROSITE" id="PS50283">
    <property type="entry name" value="NA_SOLUT_SYMP_3"/>
    <property type="match status" value="1"/>
</dbReference>
<feature type="transmembrane region" description="Helical" evidence="14">
    <location>
        <begin position="321"/>
        <end position="348"/>
    </location>
</feature>
<evidence type="ECO:0000313" key="18">
    <source>
        <dbReference type="Proteomes" id="UP000190064"/>
    </source>
</evidence>
<dbReference type="Gene3D" id="3.30.565.10">
    <property type="entry name" value="Histidine kinase-like ATPase, C-terminal domain"/>
    <property type="match status" value="1"/>
</dbReference>
<evidence type="ECO:0000256" key="9">
    <source>
        <dbReference type="ARBA" id="ARBA00022777"/>
    </source>
</evidence>
<feature type="transmembrane region" description="Helical" evidence="14">
    <location>
        <begin position="369"/>
        <end position="389"/>
    </location>
</feature>
<evidence type="ECO:0000313" key="17">
    <source>
        <dbReference type="EMBL" id="OOV86242.1"/>
    </source>
</evidence>
<dbReference type="GO" id="GO:0005524">
    <property type="term" value="F:ATP binding"/>
    <property type="evidence" value="ECO:0007669"/>
    <property type="project" value="UniProtKB-KW"/>
</dbReference>
<comment type="catalytic activity">
    <reaction evidence="1">
        <text>ATP + protein L-histidine = ADP + protein N-phospho-L-histidine.</text>
        <dbReference type="EC" id="2.7.13.3"/>
    </reaction>
</comment>
<keyword evidence="6" id="KW-0808">Transferase</keyword>
<dbReference type="InterPro" id="IPR004358">
    <property type="entry name" value="Sig_transdc_His_kin-like_C"/>
</dbReference>
<dbReference type="GO" id="GO:0000155">
    <property type="term" value="F:phosphorelay sensor kinase activity"/>
    <property type="evidence" value="ECO:0007669"/>
    <property type="project" value="InterPro"/>
</dbReference>
<comment type="subcellular location">
    <subcellularLocation>
        <location evidence="2">Membrane</location>
        <topology evidence="2">Multi-pass membrane protein</topology>
    </subcellularLocation>
</comment>
<keyword evidence="11 14" id="KW-1133">Transmembrane helix</keyword>
<evidence type="ECO:0000256" key="4">
    <source>
        <dbReference type="ARBA" id="ARBA00012438"/>
    </source>
</evidence>
<dbReference type="CDD" id="cd00075">
    <property type="entry name" value="HATPase"/>
    <property type="match status" value="1"/>
</dbReference>
<accession>A0A1T1H8T0</accession>
<keyword evidence="5" id="KW-0597">Phosphoprotein</keyword>
<dbReference type="EC" id="2.7.13.3" evidence="4"/>
<dbReference type="PRINTS" id="PR00344">
    <property type="entry name" value="BCTRLSENSOR"/>
</dbReference>
<keyword evidence="18" id="KW-1185">Reference proteome</keyword>
<feature type="transmembrane region" description="Helical" evidence="14">
    <location>
        <begin position="185"/>
        <end position="209"/>
    </location>
</feature>
<feature type="domain" description="Histidine kinase" evidence="15">
    <location>
        <begin position="762"/>
        <end position="978"/>
    </location>
</feature>
<comment type="similarity">
    <text evidence="3">Belongs to the sodium:solute symporter (SSF) (TC 2.A.21) family.</text>
</comment>
<protein>
    <recommendedName>
        <fullName evidence="4">histidine kinase</fullName>
        <ecNumber evidence="4">2.7.13.3</ecNumber>
    </recommendedName>
</protein>
<feature type="transmembrane region" description="Helical" evidence="14">
    <location>
        <begin position="471"/>
        <end position="494"/>
    </location>
</feature>
<evidence type="ECO:0000256" key="14">
    <source>
        <dbReference type="SAM" id="Phobius"/>
    </source>
</evidence>
<evidence type="ECO:0000259" key="16">
    <source>
        <dbReference type="PROSITE" id="PS50112"/>
    </source>
</evidence>